<dbReference type="EMBL" id="JAZGSY010000104">
    <property type="protein sequence ID" value="KAL1840631.1"/>
    <property type="molecule type" value="Genomic_DNA"/>
</dbReference>
<feature type="region of interest" description="Disordered" evidence="1">
    <location>
        <begin position="337"/>
        <end position="417"/>
    </location>
</feature>
<proteinExistence type="predicted"/>
<dbReference type="Proteomes" id="UP001583172">
    <property type="component" value="Unassembled WGS sequence"/>
</dbReference>
<protein>
    <submittedName>
        <fullName evidence="3">Uncharacterized protein</fullName>
    </submittedName>
</protein>
<feature type="compositionally biased region" description="Pro residues" evidence="1">
    <location>
        <begin position="341"/>
        <end position="350"/>
    </location>
</feature>
<evidence type="ECO:0000256" key="2">
    <source>
        <dbReference type="SAM" id="SignalP"/>
    </source>
</evidence>
<feature type="compositionally biased region" description="Basic and acidic residues" evidence="1">
    <location>
        <begin position="403"/>
        <end position="417"/>
    </location>
</feature>
<accession>A0ABR3VHP7</accession>
<feature type="chain" id="PRO_5045831431" evidence="2">
    <location>
        <begin position="22"/>
        <end position="417"/>
    </location>
</feature>
<evidence type="ECO:0000313" key="4">
    <source>
        <dbReference type="Proteomes" id="UP001583172"/>
    </source>
</evidence>
<reference evidence="3 4" key="1">
    <citation type="journal article" date="2024" name="Commun. Biol.">
        <title>Comparative genomic analysis of thermophilic fungi reveals convergent evolutionary adaptations and gene losses.</title>
        <authorList>
            <person name="Steindorff A.S."/>
            <person name="Aguilar-Pontes M.V."/>
            <person name="Robinson A.J."/>
            <person name="Andreopoulos B."/>
            <person name="LaButti K."/>
            <person name="Kuo A."/>
            <person name="Mondo S."/>
            <person name="Riley R."/>
            <person name="Otillar R."/>
            <person name="Haridas S."/>
            <person name="Lipzen A."/>
            <person name="Grimwood J."/>
            <person name="Schmutz J."/>
            <person name="Clum A."/>
            <person name="Reid I.D."/>
            <person name="Moisan M.C."/>
            <person name="Butler G."/>
            <person name="Nguyen T.T.M."/>
            <person name="Dewar K."/>
            <person name="Conant G."/>
            <person name="Drula E."/>
            <person name="Henrissat B."/>
            <person name="Hansel C."/>
            <person name="Singer S."/>
            <person name="Hutchinson M.I."/>
            <person name="de Vries R.P."/>
            <person name="Natvig D.O."/>
            <person name="Powell A.J."/>
            <person name="Tsang A."/>
            <person name="Grigoriev I.V."/>
        </authorList>
    </citation>
    <scope>NUCLEOTIDE SEQUENCE [LARGE SCALE GENOMIC DNA]</scope>
    <source>
        <strain evidence="3 4">CBS 620.91</strain>
    </source>
</reference>
<name>A0ABR3VHP7_HUMIN</name>
<sequence>MDLTFALALAALLFACASALAADELKPVFLFVALCKFSHFPAKRKSQKSTNTLLPVIIRFWEQLCGPALARGFARTGAAVARRVAVSSAAWASLCVTLAHEKAALGFINAPGLSTLAGPAWQVLCRLFSPLLLPARRLLARLFLSAWSLGSSWLVARLEDLAGFVCVDKERLERRRRNLRLRELALDEQWKTLVALEKLVDEMSQKVVRELARLCQRSGQEYEHLRPAAFSHRVAFVRPEQGPVQVPGLWFRLRHLIDVDTLVLDQFIARLETAMNRNRGAVAVLEQRKAVRARELQAIDEQWLMSVLLDYPRETPRERAARIALLIPNRRPQDWIREPVPALPAPPPPSSSSLVEPTPSTQEPHLLLPPPPSTTSHSSGPAASPSRSVRSSSRPSSRLARRNLGDRLQAKLERSAA</sequence>
<organism evidence="3 4">
    <name type="scientific">Humicola insolens</name>
    <name type="common">Soft-rot fungus</name>
    <dbReference type="NCBI Taxonomy" id="85995"/>
    <lineage>
        <taxon>Eukaryota</taxon>
        <taxon>Fungi</taxon>
        <taxon>Dikarya</taxon>
        <taxon>Ascomycota</taxon>
        <taxon>Pezizomycotina</taxon>
        <taxon>Sordariomycetes</taxon>
        <taxon>Sordariomycetidae</taxon>
        <taxon>Sordariales</taxon>
        <taxon>Chaetomiaceae</taxon>
        <taxon>Mycothermus</taxon>
    </lineage>
</organism>
<evidence type="ECO:0000256" key="1">
    <source>
        <dbReference type="SAM" id="MobiDB-lite"/>
    </source>
</evidence>
<keyword evidence="4" id="KW-1185">Reference proteome</keyword>
<gene>
    <name evidence="3" type="ORF">VTJ49DRAFT_239</name>
</gene>
<feature type="signal peptide" evidence="2">
    <location>
        <begin position="1"/>
        <end position="21"/>
    </location>
</feature>
<evidence type="ECO:0000313" key="3">
    <source>
        <dbReference type="EMBL" id="KAL1840631.1"/>
    </source>
</evidence>
<feature type="compositionally biased region" description="Low complexity" evidence="1">
    <location>
        <begin position="374"/>
        <end position="398"/>
    </location>
</feature>
<feature type="compositionally biased region" description="Low complexity" evidence="1">
    <location>
        <begin position="351"/>
        <end position="366"/>
    </location>
</feature>
<keyword evidence="2" id="KW-0732">Signal</keyword>
<comment type="caution">
    <text evidence="3">The sequence shown here is derived from an EMBL/GenBank/DDBJ whole genome shotgun (WGS) entry which is preliminary data.</text>
</comment>